<keyword evidence="2" id="KW-1185">Reference proteome</keyword>
<proteinExistence type="predicted"/>
<evidence type="ECO:0000313" key="2">
    <source>
        <dbReference type="Proteomes" id="UP000292958"/>
    </source>
</evidence>
<dbReference type="AlphaFoldDB" id="A0A4Q7YQ41"/>
<comment type="caution">
    <text evidence="1">The sequence shown here is derived from an EMBL/GenBank/DDBJ whole genome shotgun (WGS) entry which is preliminary data.</text>
</comment>
<protein>
    <submittedName>
        <fullName evidence="1">Uncharacterized protein</fullName>
    </submittedName>
</protein>
<reference evidence="1 2" key="1">
    <citation type="submission" date="2019-02" db="EMBL/GenBank/DDBJ databases">
        <title>Genomic Encyclopedia of Archaeal and Bacterial Type Strains, Phase II (KMG-II): from individual species to whole genera.</title>
        <authorList>
            <person name="Goeker M."/>
        </authorList>
    </citation>
    <scope>NUCLEOTIDE SEQUENCE [LARGE SCALE GENOMIC DNA]</scope>
    <source>
        <strain evidence="1 2">DSM 18101</strain>
    </source>
</reference>
<sequence>MLKYLRASIGGKPQIGFPYVAFSIPYPHDRGAVNHPR</sequence>
<dbReference type="EMBL" id="SHKW01000001">
    <property type="protein sequence ID" value="RZU38845.1"/>
    <property type="molecule type" value="Genomic_DNA"/>
</dbReference>
<organism evidence="1 2">
    <name type="scientific">Edaphobacter modestus</name>
    <dbReference type="NCBI Taxonomy" id="388466"/>
    <lineage>
        <taxon>Bacteria</taxon>
        <taxon>Pseudomonadati</taxon>
        <taxon>Acidobacteriota</taxon>
        <taxon>Terriglobia</taxon>
        <taxon>Terriglobales</taxon>
        <taxon>Acidobacteriaceae</taxon>
        <taxon>Edaphobacter</taxon>
    </lineage>
</organism>
<gene>
    <name evidence="1" type="ORF">BDD14_0133</name>
</gene>
<accession>A0A4Q7YQ41</accession>
<name>A0A4Q7YQ41_9BACT</name>
<evidence type="ECO:0000313" key="1">
    <source>
        <dbReference type="EMBL" id="RZU38845.1"/>
    </source>
</evidence>
<dbReference type="Proteomes" id="UP000292958">
    <property type="component" value="Unassembled WGS sequence"/>
</dbReference>